<organism evidence="2 3">
    <name type="scientific">Adineta ricciae</name>
    <name type="common">Rotifer</name>
    <dbReference type="NCBI Taxonomy" id="249248"/>
    <lineage>
        <taxon>Eukaryota</taxon>
        <taxon>Metazoa</taxon>
        <taxon>Spiralia</taxon>
        <taxon>Gnathifera</taxon>
        <taxon>Rotifera</taxon>
        <taxon>Eurotatoria</taxon>
        <taxon>Bdelloidea</taxon>
        <taxon>Adinetida</taxon>
        <taxon>Adinetidae</taxon>
        <taxon>Adineta</taxon>
    </lineage>
</organism>
<dbReference type="AlphaFoldDB" id="A0A815QE82"/>
<sequence>MVLTQLVHCRLPVSFHSLLLSSIFISRFLEKSLTYLSTTYLLPSGYRRKRAVQSFSDRQQTSSQLTASIGATQNSISIFGITLSIGNGMKGRRRRDIQCDRTTRSGNALVFGVELRSPPTEPCQTLICQINLFKSIHNSFNTTSNVVITTDDGTPLNLELCQVKNLPDGNAQTDDKPIVINDDSSVTHSDVTSSTNTVLQSTQTSATPVSTYTMTSTVSTTMTSTILNCNSATCCHANSSCVSCIYNGVSAYCYHGRLMNATTSGVYNTSSISQCNLDVNNGYNAYNYAVAVC</sequence>
<comment type="caution">
    <text evidence="2">The sequence shown here is derived from an EMBL/GenBank/DDBJ whole genome shotgun (WGS) entry which is preliminary data.</text>
</comment>
<evidence type="ECO:0000313" key="1">
    <source>
        <dbReference type="EMBL" id="CAF1193127.1"/>
    </source>
</evidence>
<evidence type="ECO:0000313" key="2">
    <source>
        <dbReference type="EMBL" id="CAF1461587.1"/>
    </source>
</evidence>
<evidence type="ECO:0000313" key="3">
    <source>
        <dbReference type="Proteomes" id="UP000663828"/>
    </source>
</evidence>
<proteinExistence type="predicted"/>
<dbReference type="Proteomes" id="UP000663828">
    <property type="component" value="Unassembled WGS sequence"/>
</dbReference>
<gene>
    <name evidence="1" type="ORF">EDS130_LOCUS24928</name>
    <name evidence="2" type="ORF">XAT740_LOCUS37468</name>
</gene>
<protein>
    <submittedName>
        <fullName evidence="2">Uncharacterized protein</fullName>
    </submittedName>
</protein>
<keyword evidence="3" id="KW-1185">Reference proteome</keyword>
<dbReference type="EMBL" id="CAJNOJ010000144">
    <property type="protein sequence ID" value="CAF1193127.1"/>
    <property type="molecule type" value="Genomic_DNA"/>
</dbReference>
<dbReference type="OrthoDB" id="10045365at2759"/>
<reference evidence="2" key="1">
    <citation type="submission" date="2021-02" db="EMBL/GenBank/DDBJ databases">
        <authorList>
            <person name="Nowell W R."/>
        </authorList>
    </citation>
    <scope>NUCLEOTIDE SEQUENCE</scope>
</reference>
<name>A0A815QE82_ADIRI</name>
<accession>A0A815QE82</accession>
<dbReference type="EMBL" id="CAJNOR010003938">
    <property type="protein sequence ID" value="CAF1461587.1"/>
    <property type="molecule type" value="Genomic_DNA"/>
</dbReference>
<dbReference type="Proteomes" id="UP000663852">
    <property type="component" value="Unassembled WGS sequence"/>
</dbReference>